<dbReference type="InterPro" id="IPR011009">
    <property type="entry name" value="Kinase-like_dom_sf"/>
</dbReference>
<keyword evidence="2" id="KW-0418">Kinase</keyword>
<keyword evidence="3" id="KW-1185">Reference proteome</keyword>
<sequence>MASLRDRLRGLRTKSTSGRYFIPDGKVESLMSEDIIRDAVSKLKIDRINFPEVSMVVNRGGKRTFAILVMLREEAAIWDLVKQDQYTALILDAKLPWSYDNLHQILAPRVEVAKEFVELQWEFISPVFDKLKGHRLLHADTILPYISEVRLSKEEGSFGAIYKTEVDTRQLPRWSSSQLGDSEVVVTIIRKQLPREDVKFESEQRILQYLNHISHPYILQLFASYTLRNEHTLLFPLAEIDLARFLKRPDDRSSFESPQAYLHALAGLSSALEMLHTYSSNELQVDLIGCHHDLKPSNIFVSQRRFVLADFGLSTLKSSVERSSDDYKYGAHNYKAPECEDPERGFEPGRVTRASDIWSFGCILAEIATYIANGPTGVEQFFQARELRMGGSQICRRFYSSQEMDHPQVLKWLKSLAATTVSGTKLNQLTDLVKHMLSISAAHRPKAHEVTLRLREMALIAMANSIEQAYMSLLTRRPDPRLAIDYQRILLWGWAMGFLQLNGSKNEFFKEYFSDFRLFENSLRTMSQLKDELNLSDGGQRVHAPYIALQIRRVTDELFENIPQKLRPSVQNLLELRILTTEGTDSFAQSSETLLDPPRYLNIGALTALKRMSSLVTDASNVVSTDLVINIEALRRIRDIGIHEIAEYAPPGAHTPVPVLVEYKRISSSWTEKRGSELLGRVQRLAGMLHDGLVSQTLRVLRCVGYRCEVRRLAFSLAFEFPERERDRPEIHKPFSLNEYLIETRSQDKYLERPSLNDRFQLAALLAETVLGTHKVGWLHRSIMSSNVLFFQSSTGPKAEAIMNPYLIGFSHSRPDDPREFTETPNEDFEEVIYRHPDYASGKEGFRLSYDDYSLGLVLLKIGLWRGLKDIVKKVEDRAPEDMHKWILAEKVPQLFISMGAAYEGVVKKCLNGIMGPMAIEKNLSIRYASAFEDRILKPLGECALATRFVPSGLT</sequence>
<dbReference type="SUPFAM" id="SSF56112">
    <property type="entry name" value="Protein kinase-like (PK-like)"/>
    <property type="match status" value="2"/>
</dbReference>
<protein>
    <submittedName>
        <fullName evidence="2">Kinase-like protein</fullName>
    </submittedName>
</protein>
<feature type="domain" description="Protein kinase" evidence="1">
    <location>
        <begin position="147"/>
        <end position="460"/>
    </location>
</feature>
<dbReference type="PANTHER" id="PTHR37542:SF1">
    <property type="entry name" value="PRION-INHIBITION AND PROPAGATION HELO DOMAIN-CONTAINING PROTEIN"/>
    <property type="match status" value="1"/>
</dbReference>
<dbReference type="GO" id="GO:0005524">
    <property type="term" value="F:ATP binding"/>
    <property type="evidence" value="ECO:0007669"/>
    <property type="project" value="InterPro"/>
</dbReference>
<dbReference type="Gene3D" id="1.10.510.10">
    <property type="entry name" value="Transferase(Phosphotransferase) domain 1"/>
    <property type="match status" value="2"/>
</dbReference>
<accession>A0A2J6TUT9</accession>
<dbReference type="STRING" id="1095630.A0A2J6TUT9"/>
<gene>
    <name evidence="2" type="ORF">K444DRAFT_698906</name>
</gene>
<dbReference type="PROSITE" id="PS50011">
    <property type="entry name" value="PROTEIN_KINASE_DOM"/>
    <property type="match status" value="1"/>
</dbReference>
<dbReference type="GO" id="GO:0004672">
    <property type="term" value="F:protein kinase activity"/>
    <property type="evidence" value="ECO:0007669"/>
    <property type="project" value="InterPro"/>
</dbReference>
<dbReference type="PANTHER" id="PTHR37542">
    <property type="entry name" value="HELO DOMAIN-CONTAINING PROTEIN-RELATED"/>
    <property type="match status" value="1"/>
</dbReference>
<dbReference type="Pfam" id="PF00069">
    <property type="entry name" value="Pkinase"/>
    <property type="match status" value="1"/>
</dbReference>
<proteinExistence type="predicted"/>
<name>A0A2J6TUT9_9HELO</name>
<dbReference type="RefSeq" id="XP_024743680.1">
    <property type="nucleotide sequence ID" value="XM_024887966.1"/>
</dbReference>
<evidence type="ECO:0000259" key="1">
    <source>
        <dbReference type="PROSITE" id="PS50011"/>
    </source>
</evidence>
<reference evidence="2 3" key="1">
    <citation type="submission" date="2016-04" db="EMBL/GenBank/DDBJ databases">
        <title>A degradative enzymes factory behind the ericoid mycorrhizal symbiosis.</title>
        <authorList>
            <consortium name="DOE Joint Genome Institute"/>
            <person name="Martino E."/>
            <person name="Morin E."/>
            <person name="Grelet G."/>
            <person name="Kuo A."/>
            <person name="Kohler A."/>
            <person name="Daghino S."/>
            <person name="Barry K."/>
            <person name="Choi C."/>
            <person name="Cichocki N."/>
            <person name="Clum A."/>
            <person name="Copeland A."/>
            <person name="Hainaut M."/>
            <person name="Haridas S."/>
            <person name="Labutti K."/>
            <person name="Lindquist E."/>
            <person name="Lipzen A."/>
            <person name="Khouja H.-R."/>
            <person name="Murat C."/>
            <person name="Ohm R."/>
            <person name="Olson A."/>
            <person name="Spatafora J."/>
            <person name="Veneault-Fourrey C."/>
            <person name="Henrissat B."/>
            <person name="Grigoriev I."/>
            <person name="Martin F."/>
            <person name="Perotto S."/>
        </authorList>
    </citation>
    <scope>NUCLEOTIDE SEQUENCE [LARGE SCALE GENOMIC DNA]</scope>
    <source>
        <strain evidence="2 3">E</strain>
    </source>
</reference>
<dbReference type="AlphaFoldDB" id="A0A2J6TUT9"/>
<dbReference type="OrthoDB" id="4062651at2759"/>
<evidence type="ECO:0000313" key="2">
    <source>
        <dbReference type="EMBL" id="PMD66776.1"/>
    </source>
</evidence>
<dbReference type="SMART" id="SM00220">
    <property type="entry name" value="S_TKc"/>
    <property type="match status" value="1"/>
</dbReference>
<dbReference type="Proteomes" id="UP000235371">
    <property type="component" value="Unassembled WGS sequence"/>
</dbReference>
<organism evidence="2 3">
    <name type="scientific">Hyaloscypha bicolor E</name>
    <dbReference type="NCBI Taxonomy" id="1095630"/>
    <lineage>
        <taxon>Eukaryota</taxon>
        <taxon>Fungi</taxon>
        <taxon>Dikarya</taxon>
        <taxon>Ascomycota</taxon>
        <taxon>Pezizomycotina</taxon>
        <taxon>Leotiomycetes</taxon>
        <taxon>Helotiales</taxon>
        <taxon>Hyaloscyphaceae</taxon>
        <taxon>Hyaloscypha</taxon>
        <taxon>Hyaloscypha bicolor</taxon>
    </lineage>
</organism>
<evidence type="ECO:0000313" key="3">
    <source>
        <dbReference type="Proteomes" id="UP000235371"/>
    </source>
</evidence>
<dbReference type="InParanoid" id="A0A2J6TUT9"/>
<dbReference type="CDD" id="cd00180">
    <property type="entry name" value="PKc"/>
    <property type="match status" value="1"/>
</dbReference>
<keyword evidence="2" id="KW-0808">Transferase</keyword>
<dbReference type="InterPro" id="IPR000719">
    <property type="entry name" value="Prot_kinase_dom"/>
</dbReference>
<dbReference type="EMBL" id="KZ613743">
    <property type="protein sequence ID" value="PMD66776.1"/>
    <property type="molecule type" value="Genomic_DNA"/>
</dbReference>
<dbReference type="GeneID" id="36596042"/>